<gene>
    <name evidence="2" type="ORF">HUK83_07435</name>
</gene>
<evidence type="ECO:0000313" key="2">
    <source>
        <dbReference type="EMBL" id="NVN30163.1"/>
    </source>
</evidence>
<evidence type="ECO:0000259" key="1">
    <source>
        <dbReference type="PROSITE" id="PS51671"/>
    </source>
</evidence>
<dbReference type="AlphaFoldDB" id="A0A850NKL1"/>
<proteinExistence type="predicted"/>
<evidence type="ECO:0000313" key="3">
    <source>
        <dbReference type="Proteomes" id="UP000565205"/>
    </source>
</evidence>
<dbReference type="Proteomes" id="UP000565205">
    <property type="component" value="Unassembled WGS sequence"/>
</dbReference>
<dbReference type="CDD" id="cd04881">
    <property type="entry name" value="ACT_HSDH-Hom"/>
    <property type="match status" value="1"/>
</dbReference>
<dbReference type="EMBL" id="JABXXQ010000112">
    <property type="protein sequence ID" value="NVN30163.1"/>
    <property type="molecule type" value="Genomic_DNA"/>
</dbReference>
<name>A0A850NKL1_9PROT</name>
<dbReference type="SUPFAM" id="SSF55021">
    <property type="entry name" value="ACT-like"/>
    <property type="match status" value="1"/>
</dbReference>
<comment type="caution">
    <text evidence="2">The sequence shown here is derived from an EMBL/GenBank/DDBJ whole genome shotgun (WGS) entry which is preliminary data.</text>
</comment>
<dbReference type="Gene3D" id="3.30.70.260">
    <property type="match status" value="1"/>
</dbReference>
<protein>
    <submittedName>
        <fullName evidence="2">ACT domain-containing protein</fullName>
    </submittedName>
</protein>
<dbReference type="InterPro" id="IPR002912">
    <property type="entry name" value="ACT_dom"/>
</dbReference>
<dbReference type="RefSeq" id="WP_176623467.1">
    <property type="nucleotide sequence ID" value="NZ_JABXXQ010000112.1"/>
</dbReference>
<organism evidence="2 3">
    <name type="scientific">Endobacter medicaginis</name>
    <dbReference type="NCBI Taxonomy" id="1181271"/>
    <lineage>
        <taxon>Bacteria</taxon>
        <taxon>Pseudomonadati</taxon>
        <taxon>Pseudomonadota</taxon>
        <taxon>Alphaproteobacteria</taxon>
        <taxon>Acetobacterales</taxon>
        <taxon>Acetobacteraceae</taxon>
        <taxon>Endobacter</taxon>
    </lineage>
</organism>
<dbReference type="PROSITE" id="PS51671">
    <property type="entry name" value="ACT"/>
    <property type="match status" value="1"/>
</dbReference>
<dbReference type="InterPro" id="IPR045865">
    <property type="entry name" value="ACT-like_dom_sf"/>
</dbReference>
<feature type="domain" description="ACT" evidence="1">
    <location>
        <begin position="41"/>
        <end position="116"/>
    </location>
</feature>
<reference evidence="2 3" key="1">
    <citation type="submission" date="2020-06" db="EMBL/GenBank/DDBJ databases">
        <title>Description of novel acetic acid bacteria.</title>
        <authorList>
            <person name="Sombolestani A."/>
        </authorList>
    </citation>
    <scope>NUCLEOTIDE SEQUENCE [LARGE SCALE GENOMIC DNA]</scope>
    <source>
        <strain evidence="2 3">LMG 26838</strain>
    </source>
</reference>
<feature type="non-terminal residue" evidence="2">
    <location>
        <position position="1"/>
    </location>
</feature>
<accession>A0A850NKL1</accession>
<dbReference type="Pfam" id="PF01842">
    <property type="entry name" value="ACT"/>
    <property type="match status" value="1"/>
</dbReference>
<sequence>AVVADLIDLARGHAAPVWGAASATLQSASSMPMSQHRGAYYLRLNVTDRPGVIAEVAAALRDAGVSLKSMLQHGRAPGEAVAIVLLTHETGESSMQKAIERLAGLSVVLEPPAMIRIEAG</sequence>